<organism evidence="7 8">
    <name type="scientific">Clathrospora elynae</name>
    <dbReference type="NCBI Taxonomy" id="706981"/>
    <lineage>
        <taxon>Eukaryota</taxon>
        <taxon>Fungi</taxon>
        <taxon>Dikarya</taxon>
        <taxon>Ascomycota</taxon>
        <taxon>Pezizomycotina</taxon>
        <taxon>Dothideomycetes</taxon>
        <taxon>Pleosporomycetidae</taxon>
        <taxon>Pleosporales</taxon>
        <taxon>Diademaceae</taxon>
        <taxon>Clathrospora</taxon>
    </lineage>
</organism>
<protein>
    <recommendedName>
        <fullName evidence="6">Zn(2)-C6 fungal-type domain-containing protein</fullName>
    </recommendedName>
</protein>
<dbReference type="GO" id="GO:0008270">
    <property type="term" value="F:zinc ion binding"/>
    <property type="evidence" value="ECO:0007669"/>
    <property type="project" value="InterPro"/>
</dbReference>
<evidence type="ECO:0000313" key="8">
    <source>
        <dbReference type="Proteomes" id="UP000800038"/>
    </source>
</evidence>
<evidence type="ECO:0000256" key="4">
    <source>
        <dbReference type="ARBA" id="ARBA00023163"/>
    </source>
</evidence>
<dbReference type="PANTHER" id="PTHR47338:SF20">
    <property type="entry name" value="ZN(II)2CYS6 TRANSCRIPTION FACTOR (EUROFUNG)"/>
    <property type="match status" value="1"/>
</dbReference>
<dbReference type="PROSITE" id="PS50048">
    <property type="entry name" value="ZN2_CY6_FUNGAL_2"/>
    <property type="match status" value="1"/>
</dbReference>
<evidence type="ECO:0000256" key="1">
    <source>
        <dbReference type="ARBA" id="ARBA00004123"/>
    </source>
</evidence>
<name>A0A6A5SI04_9PLEO</name>
<dbReference type="GO" id="GO:0005634">
    <property type="term" value="C:nucleus"/>
    <property type="evidence" value="ECO:0007669"/>
    <property type="project" value="UniProtKB-SubCell"/>
</dbReference>
<reference evidence="7" key="1">
    <citation type="journal article" date="2020" name="Stud. Mycol.">
        <title>101 Dothideomycetes genomes: a test case for predicting lifestyles and emergence of pathogens.</title>
        <authorList>
            <person name="Haridas S."/>
            <person name="Albert R."/>
            <person name="Binder M."/>
            <person name="Bloem J."/>
            <person name="Labutti K."/>
            <person name="Salamov A."/>
            <person name="Andreopoulos B."/>
            <person name="Baker S."/>
            <person name="Barry K."/>
            <person name="Bills G."/>
            <person name="Bluhm B."/>
            <person name="Cannon C."/>
            <person name="Castanera R."/>
            <person name="Culley D."/>
            <person name="Daum C."/>
            <person name="Ezra D."/>
            <person name="Gonzalez J."/>
            <person name="Henrissat B."/>
            <person name="Kuo A."/>
            <person name="Liang C."/>
            <person name="Lipzen A."/>
            <person name="Lutzoni F."/>
            <person name="Magnuson J."/>
            <person name="Mondo S."/>
            <person name="Nolan M."/>
            <person name="Ohm R."/>
            <person name="Pangilinan J."/>
            <person name="Park H.-J."/>
            <person name="Ramirez L."/>
            <person name="Alfaro M."/>
            <person name="Sun H."/>
            <person name="Tritt A."/>
            <person name="Yoshinaga Y."/>
            <person name="Zwiers L.-H."/>
            <person name="Turgeon B."/>
            <person name="Goodwin S."/>
            <person name="Spatafora J."/>
            <person name="Crous P."/>
            <person name="Grigoriev I."/>
        </authorList>
    </citation>
    <scope>NUCLEOTIDE SEQUENCE</scope>
    <source>
        <strain evidence="7">CBS 161.51</strain>
    </source>
</reference>
<proteinExistence type="predicted"/>
<dbReference type="GO" id="GO:0006351">
    <property type="term" value="P:DNA-templated transcription"/>
    <property type="evidence" value="ECO:0007669"/>
    <property type="project" value="InterPro"/>
</dbReference>
<evidence type="ECO:0000256" key="5">
    <source>
        <dbReference type="ARBA" id="ARBA00023242"/>
    </source>
</evidence>
<dbReference type="InterPro" id="IPR050815">
    <property type="entry name" value="TF_fung"/>
</dbReference>
<dbReference type="EMBL" id="ML976080">
    <property type="protein sequence ID" value="KAF1939492.1"/>
    <property type="molecule type" value="Genomic_DNA"/>
</dbReference>
<keyword evidence="2" id="KW-0479">Metal-binding</keyword>
<dbReference type="InterPro" id="IPR001138">
    <property type="entry name" value="Zn2Cys6_DnaBD"/>
</dbReference>
<dbReference type="GO" id="GO:0003677">
    <property type="term" value="F:DNA binding"/>
    <property type="evidence" value="ECO:0007669"/>
    <property type="project" value="InterPro"/>
</dbReference>
<accession>A0A6A5SI04</accession>
<sequence length="501" mass="56278">MSRMLCDKPLIGRSVTASQVCFTCKGRKKKCDKKMPQCGYCEQKDIDCCYDYGGESDLYQPVMGISDSTLQYSSRKDLQATAWETDHSYHQSSKILTQAIPITSLLDPVTLGATLSLEVMRIIQASHQSTNGIGTRYFKGIHLWVPFFCPNRFQKDVVQFQTVPTAEFSLLLLCICLITYDPPQHQPPPVGRDALYLQAKTLFTHIQVLRRPSNQLIQAGIFISMYEYAHGRPDSALASIDIYARMAHKAGLHQKPERPGWSDGWNTWWAIRIFERIFYCETTLTDLPLITSAPEEMDLLPHEVGEGACEESSKSSGQVAPVSLGGVGCLGRAAQAAYLLDQVIQTRRRTAATNQISSLIVLDSELQRLLFTTMNSCHGKRSGHCGAVGISIRALFILHKHILRLDTTSVDSQWRKHSQAALDTVTQMVVDIARSHRRIHNADVDIIAPSCSYVVRHALQYLYEKRYADSNAWFLDSDTLRESLNKVNGRWPVEPGLSSDY</sequence>
<evidence type="ECO:0000256" key="2">
    <source>
        <dbReference type="ARBA" id="ARBA00022723"/>
    </source>
</evidence>
<dbReference type="InterPro" id="IPR007219">
    <property type="entry name" value="XnlR_reg_dom"/>
</dbReference>
<dbReference type="PROSITE" id="PS00463">
    <property type="entry name" value="ZN2_CY6_FUNGAL_1"/>
    <property type="match status" value="1"/>
</dbReference>
<keyword evidence="3" id="KW-0805">Transcription regulation</keyword>
<keyword evidence="5" id="KW-0539">Nucleus</keyword>
<dbReference type="Proteomes" id="UP000800038">
    <property type="component" value="Unassembled WGS sequence"/>
</dbReference>
<dbReference type="Pfam" id="PF00172">
    <property type="entry name" value="Zn_clus"/>
    <property type="match status" value="1"/>
</dbReference>
<dbReference type="SUPFAM" id="SSF57701">
    <property type="entry name" value="Zn2/Cys6 DNA-binding domain"/>
    <property type="match status" value="1"/>
</dbReference>
<dbReference type="GO" id="GO:0000981">
    <property type="term" value="F:DNA-binding transcription factor activity, RNA polymerase II-specific"/>
    <property type="evidence" value="ECO:0007669"/>
    <property type="project" value="InterPro"/>
</dbReference>
<dbReference type="PANTHER" id="PTHR47338">
    <property type="entry name" value="ZN(II)2CYS6 TRANSCRIPTION FACTOR (EUROFUNG)-RELATED"/>
    <property type="match status" value="1"/>
</dbReference>
<dbReference type="CDD" id="cd12148">
    <property type="entry name" value="fungal_TF_MHR"/>
    <property type="match status" value="1"/>
</dbReference>
<feature type="domain" description="Zn(2)-C6 fungal-type" evidence="6">
    <location>
        <begin position="20"/>
        <end position="50"/>
    </location>
</feature>
<evidence type="ECO:0000259" key="6">
    <source>
        <dbReference type="PROSITE" id="PS50048"/>
    </source>
</evidence>
<dbReference type="Pfam" id="PF04082">
    <property type="entry name" value="Fungal_trans"/>
    <property type="match status" value="1"/>
</dbReference>
<gene>
    <name evidence="7" type="ORF">EJ02DRAFT_456896</name>
</gene>
<evidence type="ECO:0000256" key="3">
    <source>
        <dbReference type="ARBA" id="ARBA00023015"/>
    </source>
</evidence>
<evidence type="ECO:0000313" key="7">
    <source>
        <dbReference type="EMBL" id="KAF1939492.1"/>
    </source>
</evidence>
<comment type="subcellular location">
    <subcellularLocation>
        <location evidence="1">Nucleus</location>
    </subcellularLocation>
</comment>
<dbReference type="OrthoDB" id="3862662at2759"/>
<keyword evidence="8" id="KW-1185">Reference proteome</keyword>
<dbReference type="Gene3D" id="4.10.240.10">
    <property type="entry name" value="Zn(2)-C6 fungal-type DNA-binding domain"/>
    <property type="match status" value="1"/>
</dbReference>
<dbReference type="InterPro" id="IPR036864">
    <property type="entry name" value="Zn2-C6_fun-type_DNA-bd_sf"/>
</dbReference>
<keyword evidence="4" id="KW-0804">Transcription</keyword>
<dbReference type="AlphaFoldDB" id="A0A6A5SI04"/>